<evidence type="ECO:0000313" key="1">
    <source>
        <dbReference type="EMBL" id="KAK0176966.1"/>
    </source>
</evidence>
<gene>
    <name evidence="1" type="ORF">PV328_001064</name>
</gene>
<dbReference type="Proteomes" id="UP001168990">
    <property type="component" value="Unassembled WGS sequence"/>
</dbReference>
<dbReference type="EMBL" id="JAQQBS010000001">
    <property type="protein sequence ID" value="KAK0176966.1"/>
    <property type="molecule type" value="Genomic_DNA"/>
</dbReference>
<organism evidence="1 2">
    <name type="scientific">Microctonus aethiopoides</name>
    <dbReference type="NCBI Taxonomy" id="144406"/>
    <lineage>
        <taxon>Eukaryota</taxon>
        <taxon>Metazoa</taxon>
        <taxon>Ecdysozoa</taxon>
        <taxon>Arthropoda</taxon>
        <taxon>Hexapoda</taxon>
        <taxon>Insecta</taxon>
        <taxon>Pterygota</taxon>
        <taxon>Neoptera</taxon>
        <taxon>Endopterygota</taxon>
        <taxon>Hymenoptera</taxon>
        <taxon>Apocrita</taxon>
        <taxon>Ichneumonoidea</taxon>
        <taxon>Braconidae</taxon>
        <taxon>Euphorinae</taxon>
        <taxon>Microctonus</taxon>
    </lineage>
</organism>
<accession>A0AA39KX85</accession>
<protein>
    <submittedName>
        <fullName evidence="1">Uncharacterized protein</fullName>
    </submittedName>
</protein>
<reference evidence="1" key="1">
    <citation type="journal article" date="2023" name="bioRxiv">
        <title>Scaffold-level genome assemblies of two parasitoid biocontrol wasps reveal the parthenogenesis mechanism and an associated novel virus.</title>
        <authorList>
            <person name="Inwood S."/>
            <person name="Skelly J."/>
            <person name="Guhlin J."/>
            <person name="Harrop T."/>
            <person name="Goldson S."/>
            <person name="Dearden P."/>
        </authorList>
    </citation>
    <scope>NUCLEOTIDE SEQUENCE</scope>
    <source>
        <strain evidence="1">Irish</strain>
        <tissue evidence="1">Whole body</tissue>
    </source>
</reference>
<keyword evidence="2" id="KW-1185">Reference proteome</keyword>
<dbReference type="AlphaFoldDB" id="A0AA39KX85"/>
<name>A0AA39KX85_9HYME</name>
<evidence type="ECO:0000313" key="2">
    <source>
        <dbReference type="Proteomes" id="UP001168990"/>
    </source>
</evidence>
<comment type="caution">
    <text evidence="1">The sequence shown here is derived from an EMBL/GenBank/DDBJ whole genome shotgun (WGS) entry which is preliminary data.</text>
</comment>
<sequence>MSDTCFICKELLSDGDLVEVRRVSDSDSSKSASEQLLAKKAKLYNDTLSSESNQQRFLCETESKKPEARRAPALLGPCKNAAPPGVQFLNFPKLYQLRAVGKHKPSLQSADEFKKTNDCDKCHDISMLEPMSRLSKIKILWCK</sequence>
<reference evidence="1" key="2">
    <citation type="submission" date="2023-03" db="EMBL/GenBank/DDBJ databases">
        <authorList>
            <person name="Inwood S.N."/>
            <person name="Skelly J.G."/>
            <person name="Guhlin J."/>
            <person name="Harrop T.W.R."/>
            <person name="Goldson S.G."/>
            <person name="Dearden P.K."/>
        </authorList>
    </citation>
    <scope>NUCLEOTIDE SEQUENCE</scope>
    <source>
        <strain evidence="1">Irish</strain>
        <tissue evidence="1">Whole body</tissue>
    </source>
</reference>
<proteinExistence type="predicted"/>